<dbReference type="InterPro" id="IPR029017">
    <property type="entry name" value="Enolase-like_N"/>
</dbReference>
<sequence length="94" mass="10547">MKTHKSKRKGIPALRDRNMNLDIDPSNLEITDLRMAVVESEPYSYPILKVDTNQGIQGIGEARDGSDPRNTQKILKVRIGGRGEGKARKSFCKH</sequence>
<dbReference type="AlphaFoldDB" id="A0A133V436"/>
<name>A0A133V436_9EURY</name>
<dbReference type="EMBL" id="LHXV01000022">
    <property type="protein sequence ID" value="KXB01191.1"/>
    <property type="molecule type" value="Genomic_DNA"/>
</dbReference>
<reference evidence="1 2" key="1">
    <citation type="journal article" date="2016" name="Sci. Rep.">
        <title>Metabolic traits of an uncultured archaeal lineage -MSBL1- from brine pools of the Red Sea.</title>
        <authorList>
            <person name="Mwirichia R."/>
            <person name="Alam I."/>
            <person name="Rashid M."/>
            <person name="Vinu M."/>
            <person name="Ba-Alawi W."/>
            <person name="Anthony Kamau A."/>
            <person name="Kamanda Ngugi D."/>
            <person name="Goker M."/>
            <person name="Klenk H.P."/>
            <person name="Bajic V."/>
            <person name="Stingl U."/>
        </authorList>
    </citation>
    <scope>NUCLEOTIDE SEQUENCE [LARGE SCALE GENOMIC DNA]</scope>
    <source>
        <strain evidence="1">SCGC-AAA259O05</strain>
    </source>
</reference>
<proteinExistence type="predicted"/>
<dbReference type="Gene3D" id="3.30.390.10">
    <property type="entry name" value="Enolase-like, N-terminal domain"/>
    <property type="match status" value="1"/>
</dbReference>
<comment type="caution">
    <text evidence="1">The sequence shown here is derived from an EMBL/GenBank/DDBJ whole genome shotgun (WGS) entry which is preliminary data.</text>
</comment>
<evidence type="ECO:0000313" key="1">
    <source>
        <dbReference type="EMBL" id="KXB01191.1"/>
    </source>
</evidence>
<protein>
    <recommendedName>
        <fullName evidence="3">Mandelate racemase/muconate lactonizing enzyme N-terminal domain-containing protein</fullName>
    </recommendedName>
</protein>
<dbReference type="Proteomes" id="UP000070344">
    <property type="component" value="Unassembled WGS sequence"/>
</dbReference>
<gene>
    <name evidence="1" type="ORF">AKJ41_02420</name>
</gene>
<keyword evidence="2" id="KW-1185">Reference proteome</keyword>
<evidence type="ECO:0008006" key="3">
    <source>
        <dbReference type="Google" id="ProtNLM"/>
    </source>
</evidence>
<organism evidence="1 2">
    <name type="scientific">candidate division MSBL1 archaeon SCGC-AAA259O05</name>
    <dbReference type="NCBI Taxonomy" id="1698271"/>
    <lineage>
        <taxon>Archaea</taxon>
        <taxon>Methanobacteriati</taxon>
        <taxon>Methanobacteriota</taxon>
        <taxon>candidate division MSBL1</taxon>
    </lineage>
</organism>
<accession>A0A133V436</accession>
<evidence type="ECO:0000313" key="2">
    <source>
        <dbReference type="Proteomes" id="UP000070344"/>
    </source>
</evidence>